<dbReference type="EMBL" id="CP018335">
    <property type="protein sequence ID" value="APM40985.1"/>
    <property type="molecule type" value="Genomic_DNA"/>
</dbReference>
<proteinExistence type="predicted"/>
<name>A0A1L5FD98_CLOKL</name>
<dbReference type="Proteomes" id="UP000184604">
    <property type="component" value="Chromosome"/>
</dbReference>
<dbReference type="SUPFAM" id="SSF53807">
    <property type="entry name" value="Helical backbone' metal receptor"/>
    <property type="match status" value="1"/>
</dbReference>
<dbReference type="AlphaFoldDB" id="A0A1L5FD98"/>
<evidence type="ECO:0000313" key="2">
    <source>
        <dbReference type="Proteomes" id="UP000184604"/>
    </source>
</evidence>
<dbReference type="Gene3D" id="3.40.50.1980">
    <property type="entry name" value="Nitrogenase molybdenum iron protein domain"/>
    <property type="match status" value="1"/>
</dbReference>
<protein>
    <submittedName>
        <fullName evidence="1">Uncharacterized protein</fullName>
    </submittedName>
</protein>
<sequence>MRCGSGTTALDIQNVIDSIQDNYSIPLITVTCELYNSKTWGSGFNSKKAGGFNKLIKTIHKEEKFYNVINFSGNDDIKEILNGLRSWSARMGISTLWIENELEFYGYKGMLKFAQKLLDLINNRSFVENIKKYATLPYQKWWMKENLLKRRQCFISMSPPISDRLILNKSYVGYEGGLAFIEDIFSYILRGS</sequence>
<dbReference type="RefSeq" id="WP_073540659.1">
    <property type="nucleotide sequence ID" value="NZ_CP018335.1"/>
</dbReference>
<reference evidence="1 2" key="1">
    <citation type="submission" date="2016-12" db="EMBL/GenBank/DDBJ databases">
        <title>Complete genome sequence of Clostridium kluyveri JZZ isolated from the pit mud of a Chinese flavor liquor-making factory.</title>
        <authorList>
            <person name="Wang Y."/>
        </authorList>
    </citation>
    <scope>NUCLEOTIDE SEQUENCE [LARGE SCALE GENOMIC DNA]</scope>
    <source>
        <strain evidence="1 2">JZZ</strain>
    </source>
</reference>
<evidence type="ECO:0000313" key="1">
    <source>
        <dbReference type="EMBL" id="APM40985.1"/>
    </source>
</evidence>
<gene>
    <name evidence="1" type="ORF">BS101_20890</name>
</gene>
<accession>A0A1L5FD98</accession>
<organism evidence="1 2">
    <name type="scientific">Clostridium kluyveri</name>
    <dbReference type="NCBI Taxonomy" id="1534"/>
    <lineage>
        <taxon>Bacteria</taxon>
        <taxon>Bacillati</taxon>
        <taxon>Bacillota</taxon>
        <taxon>Clostridia</taxon>
        <taxon>Eubacteriales</taxon>
        <taxon>Clostridiaceae</taxon>
        <taxon>Clostridium</taxon>
    </lineage>
</organism>